<dbReference type="SMART" id="SM00347">
    <property type="entry name" value="HTH_MARR"/>
    <property type="match status" value="1"/>
</dbReference>
<dbReference type="AlphaFoldDB" id="A0A2Z3YRC8"/>
<dbReference type="Proteomes" id="UP000247696">
    <property type="component" value="Chromosome"/>
</dbReference>
<evidence type="ECO:0000313" key="4">
    <source>
        <dbReference type="Proteomes" id="UP000247696"/>
    </source>
</evidence>
<dbReference type="STRING" id="1737425.GCA_900049755_02811"/>
<reference evidence="4" key="1">
    <citation type="submission" date="2017-11" db="EMBL/GenBank/DDBJ databases">
        <title>Otitis media/interna in a cat caused by the recently described species Corynebacterium provencense.</title>
        <authorList>
            <person name="Kittl S."/>
            <person name="Brodard I."/>
            <person name="Rychener L."/>
            <person name="Jores J."/>
            <person name="Roosje P."/>
            <person name="Gobeli Brawand S."/>
        </authorList>
    </citation>
    <scope>NUCLEOTIDE SEQUENCE [LARGE SCALE GENOMIC DNA]</scope>
    <source>
        <strain evidence="4">17KM38</strain>
    </source>
</reference>
<dbReference type="Pfam" id="PF12802">
    <property type="entry name" value="MarR_2"/>
    <property type="match status" value="1"/>
</dbReference>
<keyword evidence="4" id="KW-1185">Reference proteome</keyword>
<dbReference type="InterPro" id="IPR039422">
    <property type="entry name" value="MarR/SlyA-like"/>
</dbReference>
<accession>A0A2Z3YRC8</accession>
<dbReference type="GO" id="GO:0003677">
    <property type="term" value="F:DNA binding"/>
    <property type="evidence" value="ECO:0007669"/>
    <property type="project" value="InterPro"/>
</dbReference>
<evidence type="ECO:0000256" key="1">
    <source>
        <dbReference type="SAM" id="MobiDB-lite"/>
    </source>
</evidence>
<dbReference type="PANTHER" id="PTHR33164:SF43">
    <property type="entry name" value="HTH-TYPE TRANSCRIPTIONAL REPRESSOR YETL"/>
    <property type="match status" value="1"/>
</dbReference>
<dbReference type="SMART" id="SM00419">
    <property type="entry name" value="HTH_CRP"/>
    <property type="match status" value="1"/>
</dbReference>
<dbReference type="InterPro" id="IPR036388">
    <property type="entry name" value="WH-like_DNA-bd_sf"/>
</dbReference>
<evidence type="ECO:0000313" key="3">
    <source>
        <dbReference type="EMBL" id="AWT26819.1"/>
    </source>
</evidence>
<name>A0A2Z3YRC8_9CORY</name>
<dbReference type="GO" id="GO:0003700">
    <property type="term" value="F:DNA-binding transcription factor activity"/>
    <property type="evidence" value="ECO:0007669"/>
    <property type="project" value="InterPro"/>
</dbReference>
<dbReference type="GO" id="GO:0006950">
    <property type="term" value="P:response to stress"/>
    <property type="evidence" value="ECO:0007669"/>
    <property type="project" value="TreeGrafter"/>
</dbReference>
<organism evidence="3 4">
    <name type="scientific">Corynebacterium provencense</name>
    <dbReference type="NCBI Taxonomy" id="1737425"/>
    <lineage>
        <taxon>Bacteria</taxon>
        <taxon>Bacillati</taxon>
        <taxon>Actinomycetota</taxon>
        <taxon>Actinomycetes</taxon>
        <taxon>Mycobacteriales</taxon>
        <taxon>Corynebacteriaceae</taxon>
        <taxon>Corynebacterium</taxon>
    </lineage>
</organism>
<dbReference type="InterPro" id="IPR012318">
    <property type="entry name" value="HTH_CRP"/>
</dbReference>
<feature type="domain" description="HTH marR-type" evidence="2">
    <location>
        <begin position="46"/>
        <end position="182"/>
    </location>
</feature>
<proteinExistence type="predicted"/>
<gene>
    <name evidence="3" type="ORF">Csp1_20550</name>
</gene>
<dbReference type="EMBL" id="CP024988">
    <property type="protein sequence ID" value="AWT26819.1"/>
    <property type="molecule type" value="Genomic_DNA"/>
</dbReference>
<dbReference type="RefSeq" id="WP_110481776.1">
    <property type="nucleotide sequence ID" value="NZ_CP024988.1"/>
</dbReference>
<dbReference type="Gene3D" id="1.10.10.10">
    <property type="entry name" value="Winged helix-like DNA-binding domain superfamily/Winged helix DNA-binding domain"/>
    <property type="match status" value="1"/>
</dbReference>
<evidence type="ECO:0000259" key="2">
    <source>
        <dbReference type="PROSITE" id="PS50995"/>
    </source>
</evidence>
<dbReference type="PROSITE" id="PS50995">
    <property type="entry name" value="HTH_MARR_2"/>
    <property type="match status" value="1"/>
</dbReference>
<dbReference type="SUPFAM" id="SSF46785">
    <property type="entry name" value="Winged helix' DNA-binding domain"/>
    <property type="match status" value="1"/>
</dbReference>
<dbReference type="InterPro" id="IPR000835">
    <property type="entry name" value="HTH_MarR-typ"/>
</dbReference>
<feature type="region of interest" description="Disordered" evidence="1">
    <location>
        <begin position="17"/>
        <end position="42"/>
    </location>
</feature>
<dbReference type="PRINTS" id="PR00598">
    <property type="entry name" value="HTHMARR"/>
</dbReference>
<dbReference type="PANTHER" id="PTHR33164">
    <property type="entry name" value="TRANSCRIPTIONAL REGULATOR, MARR FAMILY"/>
    <property type="match status" value="1"/>
</dbReference>
<sequence>MADDGIDLHAFSPRQLAETCGSGTYSGSDDEPGTEMPVVPPEPAPAFEVMRALGRLRTAERECDESSRRYMRISGQGMHAVRYLMAAQRQDIPVTPTMIAEHLGISRASTTRLLRRLEEDGHIVRRISPGDHRAFLIEVTAPTAAAARSRVGQVHARRLGVAAALTDTERATVISFLDRMTAVLTTPAETGETRP</sequence>
<dbReference type="OrthoDB" id="162531at2"/>
<protein>
    <recommendedName>
        <fullName evidence="2">HTH marR-type domain-containing protein</fullName>
    </recommendedName>
</protein>
<dbReference type="KEGG" id="cpre:Csp1_20550"/>
<dbReference type="InterPro" id="IPR036390">
    <property type="entry name" value="WH_DNA-bd_sf"/>
</dbReference>